<name>A0A5B7IGQ5_PORTR</name>
<proteinExistence type="predicted"/>
<dbReference type="AlphaFoldDB" id="A0A5B7IGQ5"/>
<evidence type="ECO:0000313" key="1">
    <source>
        <dbReference type="EMBL" id="MPC81513.1"/>
    </source>
</evidence>
<comment type="caution">
    <text evidence="1">The sequence shown here is derived from an EMBL/GenBank/DDBJ whole genome shotgun (WGS) entry which is preliminary data.</text>
</comment>
<keyword evidence="2" id="KW-1185">Reference proteome</keyword>
<sequence>MWQAINSANVVCSPVLNTEVNHNTTQHNTPTVKGEQADTQQLTTTEPLDVYNENLLQKMNYRWMFNY</sequence>
<dbReference type="Proteomes" id="UP000324222">
    <property type="component" value="Unassembled WGS sequence"/>
</dbReference>
<reference evidence="1 2" key="1">
    <citation type="submission" date="2019-05" db="EMBL/GenBank/DDBJ databases">
        <title>Another draft genome of Portunus trituberculatus and its Hox gene families provides insights of decapod evolution.</title>
        <authorList>
            <person name="Jeong J.-H."/>
            <person name="Song I."/>
            <person name="Kim S."/>
            <person name="Choi T."/>
            <person name="Kim D."/>
            <person name="Ryu S."/>
            <person name="Kim W."/>
        </authorList>
    </citation>
    <scope>NUCLEOTIDE SEQUENCE [LARGE SCALE GENOMIC DNA]</scope>
    <source>
        <tissue evidence="1">Muscle</tissue>
    </source>
</reference>
<evidence type="ECO:0000313" key="2">
    <source>
        <dbReference type="Proteomes" id="UP000324222"/>
    </source>
</evidence>
<dbReference type="EMBL" id="VSRR010057215">
    <property type="protein sequence ID" value="MPC81513.1"/>
    <property type="molecule type" value="Genomic_DNA"/>
</dbReference>
<protein>
    <submittedName>
        <fullName evidence="1">Uncharacterized protein</fullName>
    </submittedName>
</protein>
<accession>A0A5B7IGQ5</accession>
<organism evidence="1 2">
    <name type="scientific">Portunus trituberculatus</name>
    <name type="common">Swimming crab</name>
    <name type="synonym">Neptunus trituberculatus</name>
    <dbReference type="NCBI Taxonomy" id="210409"/>
    <lineage>
        <taxon>Eukaryota</taxon>
        <taxon>Metazoa</taxon>
        <taxon>Ecdysozoa</taxon>
        <taxon>Arthropoda</taxon>
        <taxon>Crustacea</taxon>
        <taxon>Multicrustacea</taxon>
        <taxon>Malacostraca</taxon>
        <taxon>Eumalacostraca</taxon>
        <taxon>Eucarida</taxon>
        <taxon>Decapoda</taxon>
        <taxon>Pleocyemata</taxon>
        <taxon>Brachyura</taxon>
        <taxon>Eubrachyura</taxon>
        <taxon>Portunoidea</taxon>
        <taxon>Portunidae</taxon>
        <taxon>Portuninae</taxon>
        <taxon>Portunus</taxon>
    </lineage>
</organism>
<gene>
    <name evidence="1" type="ORF">E2C01_076134</name>
</gene>